<feature type="compositionally biased region" description="Polar residues" evidence="1">
    <location>
        <begin position="292"/>
        <end position="305"/>
    </location>
</feature>
<evidence type="ECO:0000313" key="5">
    <source>
        <dbReference type="Proteomes" id="UP000297872"/>
    </source>
</evidence>
<accession>A0A4Y8VCU1</accession>
<comment type="caution">
    <text evidence="4">The sequence shown here is derived from an EMBL/GenBank/DDBJ whole genome shotgun (WGS) entry which is preliminary data.</text>
</comment>
<evidence type="ECO:0000259" key="3">
    <source>
        <dbReference type="Pfam" id="PF00656"/>
    </source>
</evidence>
<name>A0A4Y8VCU1_9BACT</name>
<keyword evidence="5" id="KW-1185">Reference proteome</keyword>
<evidence type="ECO:0000313" key="4">
    <source>
        <dbReference type="EMBL" id="TFH78768.1"/>
    </source>
</evidence>
<feature type="compositionally biased region" description="Basic and acidic residues" evidence="1">
    <location>
        <begin position="276"/>
        <end position="291"/>
    </location>
</feature>
<feature type="domain" description="Peptidase C14 caspase" evidence="3">
    <location>
        <begin position="56"/>
        <end position="268"/>
    </location>
</feature>
<evidence type="ECO:0000256" key="1">
    <source>
        <dbReference type="SAM" id="MobiDB-lite"/>
    </source>
</evidence>
<feature type="signal peptide" evidence="2">
    <location>
        <begin position="1"/>
        <end position="19"/>
    </location>
</feature>
<dbReference type="OrthoDB" id="976354at2"/>
<dbReference type="Proteomes" id="UP000297872">
    <property type="component" value="Unassembled WGS sequence"/>
</dbReference>
<evidence type="ECO:0000256" key="2">
    <source>
        <dbReference type="SAM" id="SignalP"/>
    </source>
</evidence>
<dbReference type="GO" id="GO:0006508">
    <property type="term" value="P:proteolysis"/>
    <property type="evidence" value="ECO:0007669"/>
    <property type="project" value="InterPro"/>
</dbReference>
<sequence length="404" mass="45453">MKKVIFLLSMLLMSAMTYAQTIHWLTFIDTKDENVGEIDILGRKVLYGRYINLINAALASKGYTANIQDYYDSRLSPENCKKAIQNLHCQPNDIIMFYYIGHGGRAINDKSTVYPQMCLGQSYNERMIPLDWVYNQLKSKGARLTVTIGMCCNSESRGLTSKIAPQFSPNNGNTYMTDQEAARIQELCLSYKGNVLVTSASPGQTSGCAESNLGYFDTYTNVLVHIFDALQKGELAPSWDALLAETKSTVNEVTKNRQTPIFETHVTKISAPRQTAKKEAPQQENIEKPTSKQEGSTSDENAEEQTAQNLLNKIATIYDYLTDTSINEEDRIEVEQRFTQTYSDEISEVKVLSQDNDFVIDRSSFEDFNGRVATSRLLRKIAICGYLKGTNGKIALVVKEIYKK</sequence>
<dbReference type="GO" id="GO:0004197">
    <property type="term" value="F:cysteine-type endopeptidase activity"/>
    <property type="evidence" value="ECO:0007669"/>
    <property type="project" value="InterPro"/>
</dbReference>
<organism evidence="4 5">
    <name type="scientific">Segatella hominis</name>
    <dbReference type="NCBI Taxonomy" id="2518605"/>
    <lineage>
        <taxon>Bacteria</taxon>
        <taxon>Pseudomonadati</taxon>
        <taxon>Bacteroidota</taxon>
        <taxon>Bacteroidia</taxon>
        <taxon>Bacteroidales</taxon>
        <taxon>Prevotellaceae</taxon>
        <taxon>Segatella</taxon>
    </lineage>
</organism>
<dbReference type="InterPro" id="IPR011600">
    <property type="entry name" value="Pept_C14_caspase"/>
</dbReference>
<feature type="region of interest" description="Disordered" evidence="1">
    <location>
        <begin position="266"/>
        <end position="305"/>
    </location>
</feature>
<gene>
    <name evidence="4" type="ORF">EXN75_11225</name>
</gene>
<dbReference type="RefSeq" id="WP_134843887.1">
    <property type="nucleotide sequence ID" value="NZ_SGVY01000030.1"/>
</dbReference>
<proteinExistence type="predicted"/>
<dbReference type="Pfam" id="PF00656">
    <property type="entry name" value="Peptidase_C14"/>
    <property type="match status" value="1"/>
</dbReference>
<dbReference type="Gene3D" id="3.40.50.1460">
    <property type="match status" value="1"/>
</dbReference>
<feature type="chain" id="PRO_5021431811" description="Peptidase C14 caspase domain-containing protein" evidence="2">
    <location>
        <begin position="20"/>
        <end position="404"/>
    </location>
</feature>
<dbReference type="EMBL" id="SGVY01000030">
    <property type="protein sequence ID" value="TFH78768.1"/>
    <property type="molecule type" value="Genomic_DNA"/>
</dbReference>
<reference evidence="4 5" key="1">
    <citation type="submission" date="2019-02" db="EMBL/GenBank/DDBJ databases">
        <title>Draft Genome Sequence of the Prevotella sp. BCRC 81118, Isolated from Human Feces.</title>
        <authorList>
            <person name="Huang C.-H."/>
        </authorList>
    </citation>
    <scope>NUCLEOTIDE SEQUENCE [LARGE SCALE GENOMIC DNA]</scope>
    <source>
        <strain evidence="4 5">BCRC 81118</strain>
    </source>
</reference>
<protein>
    <recommendedName>
        <fullName evidence="3">Peptidase C14 caspase domain-containing protein</fullName>
    </recommendedName>
</protein>
<dbReference type="AlphaFoldDB" id="A0A4Y8VCU1"/>
<keyword evidence="2" id="KW-0732">Signal</keyword>
<dbReference type="GeneID" id="302995848"/>